<dbReference type="PANTHER" id="PTHR14859">
    <property type="entry name" value="CALCOFLUOR WHITE HYPERSENSITIVE PROTEIN PRECURSOR"/>
    <property type="match status" value="1"/>
</dbReference>
<organism evidence="2 3">
    <name type="scientific">Hydrogenophilus thermoluteolus</name>
    <name type="common">Pseudomonas hydrogenothermophila</name>
    <dbReference type="NCBI Taxonomy" id="297"/>
    <lineage>
        <taxon>Bacteria</taxon>
        <taxon>Pseudomonadati</taxon>
        <taxon>Pseudomonadota</taxon>
        <taxon>Hydrogenophilia</taxon>
        <taxon>Hydrogenophilales</taxon>
        <taxon>Hydrogenophilaceae</taxon>
        <taxon>Hydrogenophilus</taxon>
    </lineage>
</organism>
<dbReference type="EMBL" id="AP018558">
    <property type="protein sequence ID" value="BBD77769.1"/>
    <property type="molecule type" value="Genomic_DNA"/>
</dbReference>
<proteinExistence type="predicted"/>
<dbReference type="GO" id="GO:0016020">
    <property type="term" value="C:membrane"/>
    <property type="evidence" value="ECO:0007669"/>
    <property type="project" value="GOC"/>
</dbReference>
<evidence type="ECO:0000313" key="3">
    <source>
        <dbReference type="Proteomes" id="UP000262004"/>
    </source>
</evidence>
<dbReference type="OrthoDB" id="5294090at2"/>
<dbReference type="SUPFAM" id="SSF56219">
    <property type="entry name" value="DNase I-like"/>
    <property type="match status" value="1"/>
</dbReference>
<keyword evidence="2" id="KW-0540">Nuclease</keyword>
<dbReference type="KEGG" id="htl:HPTL_1507"/>
<dbReference type="GO" id="GO:0004519">
    <property type="term" value="F:endonuclease activity"/>
    <property type="evidence" value="ECO:0007669"/>
    <property type="project" value="UniProtKB-KW"/>
</dbReference>
<dbReference type="Proteomes" id="UP000262004">
    <property type="component" value="Chromosome"/>
</dbReference>
<dbReference type="PANTHER" id="PTHR14859:SF1">
    <property type="entry name" value="PGAP2-INTERACTING PROTEIN"/>
    <property type="match status" value="1"/>
</dbReference>
<accession>A0A2Z6DZK4</accession>
<reference evidence="2 3" key="1">
    <citation type="submission" date="2018-04" db="EMBL/GenBank/DDBJ databases">
        <title>Complete genome sequence of Hydrogenophilus thermoluteolus TH-1.</title>
        <authorList>
            <person name="Arai H."/>
        </authorList>
    </citation>
    <scope>NUCLEOTIDE SEQUENCE [LARGE SCALE GENOMIC DNA]</scope>
    <source>
        <strain evidence="2 3">TH-1</strain>
    </source>
</reference>
<protein>
    <submittedName>
        <fullName evidence="2">Endonuclease</fullName>
    </submittedName>
</protein>
<keyword evidence="3" id="KW-1185">Reference proteome</keyword>
<dbReference type="InterPro" id="IPR036691">
    <property type="entry name" value="Endo/exonu/phosph_ase_sf"/>
</dbReference>
<sequence length="281" mass="30666">MKNAVTIMSWNVQWGRGADCRVDWHRIIAEIRRIAPDIVVLQEVAQHYPELPDNDDADQVAILAAALPEYAGCYAPGIDTARSDGRRKRFGNWLGSRHPIRAWRSVALPAPPATTAKWLPRTAVVAEVAIAGRMLTVVGTHLEYYCARQRMAQVEALKRMVVESVPSGEAQTGDAQAGGSRKGIVPPAVLVGDLNFSPQSPEYRALAAGNRWVDAWTVAHPGKPHAHTVGLHGAPWPDHPYCCDYAWVTPDLVAQVVAVEVCTETAASDHQPVVLTLSWPE</sequence>
<dbReference type="InterPro" id="IPR051916">
    <property type="entry name" value="GPI-anchor_lipid_remodeler"/>
</dbReference>
<dbReference type="Pfam" id="PF03372">
    <property type="entry name" value="Exo_endo_phos"/>
    <property type="match status" value="1"/>
</dbReference>
<name>A0A2Z6DZK4_HYDTE</name>
<dbReference type="InterPro" id="IPR005135">
    <property type="entry name" value="Endo/exonuclease/phosphatase"/>
</dbReference>
<gene>
    <name evidence="2" type="ORF">HPTL_1507</name>
</gene>
<feature type="domain" description="Endonuclease/exonuclease/phosphatase" evidence="1">
    <location>
        <begin position="8"/>
        <end position="270"/>
    </location>
</feature>
<keyword evidence="2" id="KW-0378">Hydrolase</keyword>
<evidence type="ECO:0000259" key="1">
    <source>
        <dbReference type="Pfam" id="PF03372"/>
    </source>
</evidence>
<keyword evidence="2" id="KW-0255">Endonuclease</keyword>
<evidence type="ECO:0000313" key="2">
    <source>
        <dbReference type="EMBL" id="BBD77769.1"/>
    </source>
</evidence>
<dbReference type="GO" id="GO:0006506">
    <property type="term" value="P:GPI anchor biosynthetic process"/>
    <property type="evidence" value="ECO:0007669"/>
    <property type="project" value="TreeGrafter"/>
</dbReference>
<dbReference type="Gene3D" id="3.60.10.10">
    <property type="entry name" value="Endonuclease/exonuclease/phosphatase"/>
    <property type="match status" value="1"/>
</dbReference>
<dbReference type="AlphaFoldDB" id="A0A2Z6DZK4"/>
<dbReference type="RefSeq" id="WP_119335478.1">
    <property type="nucleotide sequence ID" value="NZ_AP018558.1"/>
</dbReference>